<dbReference type="NCBIfam" id="TIGR03696">
    <property type="entry name" value="Rhs_assc_core"/>
    <property type="match status" value="1"/>
</dbReference>
<reference evidence="4 5" key="1">
    <citation type="submission" date="2016-05" db="EMBL/GenBank/DDBJ databases">
        <title>Microbial solvent formation.</title>
        <authorList>
            <person name="Poehlein A."/>
            <person name="Montoya Solano J.D."/>
            <person name="Flitsch S."/>
            <person name="Krabben P."/>
            <person name="Duerre P."/>
            <person name="Daniel R."/>
        </authorList>
    </citation>
    <scope>NUCLEOTIDE SEQUENCE [LARGE SCALE GENOMIC DNA]</scope>
    <source>
        <strain evidence="4 5">L1-8</strain>
    </source>
</reference>
<dbReference type="InterPro" id="IPR050708">
    <property type="entry name" value="T6SS_VgrG/RHS"/>
</dbReference>
<evidence type="ECO:0000313" key="4">
    <source>
        <dbReference type="EMBL" id="OOM15888.1"/>
    </source>
</evidence>
<proteinExistence type="predicted"/>
<dbReference type="Pfam" id="PF14411">
    <property type="entry name" value="LHH"/>
    <property type="match status" value="1"/>
</dbReference>
<comment type="caution">
    <text evidence="4">The sequence shown here is derived from an EMBL/GenBank/DDBJ whole genome shotgun (WGS) entry which is preliminary data.</text>
</comment>
<dbReference type="InterPro" id="IPR026834">
    <property type="entry name" value="LHH"/>
</dbReference>
<evidence type="ECO:0000256" key="1">
    <source>
        <dbReference type="ARBA" id="ARBA00022737"/>
    </source>
</evidence>
<dbReference type="AlphaFoldDB" id="A0A1S8NHK0"/>
<sequence length="467" mass="53514">MNGNRLQKVSSKHKNFYTYDSINRLKEASYDGRCEYFTYDKVGNRLTKTTNDITEKYVYNVKNQLKEIHDESGISYFTYDKQGNTIKEETATGNNIFEYNTLNQQVKAITKEGNTLVSRYDTEGLRAEIEENEKLTKFIFHKDNVLVETDKEYNVISRFTRGHEIVAADILEPSENSTEDLNKNSNAQLESKLNRYYYNVDEQGSTIFITDKNQQIKNEYYYDAFGSVLESKEEVHNRITYTGQQFDGITGQYYLRARFYNPVIGRFTQEDTYRGDGLNLYAYCKNNPVNYYDPSGYESASKANPYHSSEIPEGGVCGENSGNYLNQGAGKAESSKIFATEKIQWTATRPKGTHQTYEVYQRKDIDWDMIRTSGDKNFIGKTNAQAAKKGLAPQLSDGNFATLHHIGQDSRGALAEASTGYHGVGKYGQDILHSQYGRSTPNPNFPIDRSKFGVDTREYWKWRLANK</sequence>
<accession>A0A1S8NHK0</accession>
<name>A0A1S8NHK0_CLOSA</name>
<gene>
    <name evidence="4" type="primary">wapA_1</name>
    <name evidence="4" type="ORF">CLOSAC_01590</name>
</gene>
<dbReference type="InterPro" id="IPR022385">
    <property type="entry name" value="Rhs_assc_core"/>
</dbReference>
<evidence type="ECO:0000259" key="2">
    <source>
        <dbReference type="Pfam" id="PF14411"/>
    </source>
</evidence>
<dbReference type="GO" id="GO:0016787">
    <property type="term" value="F:hydrolase activity"/>
    <property type="evidence" value="ECO:0007669"/>
    <property type="project" value="UniProtKB-KW"/>
</dbReference>
<evidence type="ECO:0000313" key="5">
    <source>
        <dbReference type="Proteomes" id="UP000191154"/>
    </source>
</evidence>
<feature type="domain" description="Teneurin-like YD-shell" evidence="3">
    <location>
        <begin position="10"/>
        <end position="289"/>
    </location>
</feature>
<dbReference type="EC" id="3.1.-.-" evidence="4"/>
<dbReference type="Pfam" id="PF25023">
    <property type="entry name" value="TEN_YD-shell"/>
    <property type="match status" value="1"/>
</dbReference>
<protein>
    <submittedName>
        <fullName evidence="4">tRNA nuclease WapA</fullName>
        <ecNumber evidence="4">3.1.-.-</ecNumber>
    </submittedName>
</protein>
<dbReference type="Proteomes" id="UP000191154">
    <property type="component" value="Unassembled WGS sequence"/>
</dbReference>
<keyword evidence="4" id="KW-0378">Hydrolase</keyword>
<dbReference type="EMBL" id="LZYZ01000001">
    <property type="protein sequence ID" value="OOM15888.1"/>
    <property type="molecule type" value="Genomic_DNA"/>
</dbReference>
<dbReference type="InterPro" id="IPR056823">
    <property type="entry name" value="TEN-like_YD-shell"/>
</dbReference>
<feature type="domain" description="LHH" evidence="2">
    <location>
        <begin position="382"/>
        <end position="464"/>
    </location>
</feature>
<evidence type="ECO:0000259" key="3">
    <source>
        <dbReference type="Pfam" id="PF25023"/>
    </source>
</evidence>
<keyword evidence="1" id="KW-0677">Repeat</keyword>
<organism evidence="4 5">
    <name type="scientific">Clostridium saccharobutylicum</name>
    <dbReference type="NCBI Taxonomy" id="169679"/>
    <lineage>
        <taxon>Bacteria</taxon>
        <taxon>Bacillati</taxon>
        <taxon>Bacillota</taxon>
        <taxon>Clostridia</taxon>
        <taxon>Eubacteriales</taxon>
        <taxon>Clostridiaceae</taxon>
        <taxon>Clostridium</taxon>
    </lineage>
</organism>
<dbReference type="PANTHER" id="PTHR32305:SF15">
    <property type="entry name" value="PROTEIN RHSA-RELATED"/>
    <property type="match status" value="1"/>
</dbReference>
<dbReference type="PANTHER" id="PTHR32305">
    <property type="match status" value="1"/>
</dbReference>
<dbReference type="RefSeq" id="WP_077863666.1">
    <property type="nucleotide sequence ID" value="NZ_LZYZ01000001.1"/>
</dbReference>
<dbReference type="Gene3D" id="2.180.10.10">
    <property type="entry name" value="RHS repeat-associated core"/>
    <property type="match status" value="1"/>
</dbReference>